<dbReference type="OrthoDB" id="9801785at2"/>
<keyword evidence="3" id="KW-1185">Reference proteome</keyword>
<dbReference type="Proteomes" id="UP000317940">
    <property type="component" value="Unassembled WGS sequence"/>
</dbReference>
<dbReference type="Pfam" id="PF01370">
    <property type="entry name" value="Epimerase"/>
    <property type="match status" value="1"/>
</dbReference>
<dbReference type="EMBL" id="VIWT01000005">
    <property type="protein sequence ID" value="TWF73797.1"/>
    <property type="molecule type" value="Genomic_DNA"/>
</dbReference>
<protein>
    <submittedName>
        <fullName evidence="2">UDP-glucose 4-epimerase</fullName>
    </submittedName>
</protein>
<dbReference type="PANTHER" id="PTHR43245:SF13">
    <property type="entry name" value="UDP-D-APIOSE_UDP-D-XYLOSE SYNTHASE 2"/>
    <property type="match status" value="1"/>
</dbReference>
<name>A0A561SG64_9ACTN</name>
<evidence type="ECO:0000259" key="1">
    <source>
        <dbReference type="Pfam" id="PF01370"/>
    </source>
</evidence>
<dbReference type="Gene3D" id="3.40.50.720">
    <property type="entry name" value="NAD(P)-binding Rossmann-like Domain"/>
    <property type="match status" value="1"/>
</dbReference>
<dbReference type="InterPro" id="IPR036291">
    <property type="entry name" value="NAD(P)-bd_dom_sf"/>
</dbReference>
<comment type="caution">
    <text evidence="2">The sequence shown here is derived from an EMBL/GenBank/DDBJ whole genome shotgun (WGS) entry which is preliminary data.</text>
</comment>
<evidence type="ECO:0000313" key="3">
    <source>
        <dbReference type="Proteomes" id="UP000317940"/>
    </source>
</evidence>
<reference evidence="2 3" key="1">
    <citation type="submission" date="2019-06" db="EMBL/GenBank/DDBJ databases">
        <title>Sequencing the genomes of 1000 actinobacteria strains.</title>
        <authorList>
            <person name="Klenk H.-P."/>
        </authorList>
    </citation>
    <scope>NUCLEOTIDE SEQUENCE [LARGE SCALE GENOMIC DNA]</scope>
    <source>
        <strain evidence="2 3">DSM 44826</strain>
    </source>
</reference>
<dbReference type="PANTHER" id="PTHR43245">
    <property type="entry name" value="BIFUNCTIONAL POLYMYXIN RESISTANCE PROTEIN ARNA"/>
    <property type="match status" value="1"/>
</dbReference>
<organism evidence="2 3">
    <name type="scientific">Kitasatospora viridis</name>
    <dbReference type="NCBI Taxonomy" id="281105"/>
    <lineage>
        <taxon>Bacteria</taxon>
        <taxon>Bacillati</taxon>
        <taxon>Actinomycetota</taxon>
        <taxon>Actinomycetes</taxon>
        <taxon>Kitasatosporales</taxon>
        <taxon>Streptomycetaceae</taxon>
        <taxon>Kitasatospora</taxon>
    </lineage>
</organism>
<dbReference type="InterPro" id="IPR001509">
    <property type="entry name" value="Epimerase_deHydtase"/>
</dbReference>
<dbReference type="AlphaFoldDB" id="A0A561SG64"/>
<feature type="domain" description="NAD-dependent epimerase/dehydratase" evidence="1">
    <location>
        <begin position="20"/>
        <end position="253"/>
    </location>
</feature>
<dbReference type="RefSeq" id="WP_145910720.1">
    <property type="nucleotide sequence ID" value="NZ_BAAAMZ010000001.1"/>
</dbReference>
<sequence>MKRIAVKRIAVKRIAVKRIAVIGAGFLGSALALGAARRGWHATVIGRSDPFATGQADPGPGVIRLLSGDGVERLPQALGADRDGDRTEDGAGDSGLDALVIAAGGRFPLPSAAAPAADAIGTLSLVIGICEGVRALSPGTRVFFLSSAGAVYPPGEGLRRESEPGEPTSPYGMSRRVGEEYLEYYRRVHGLSTHSLRCANIYGRLLPPSRGQGVVSAAFWSALTGQPFTLHGDGRQTRDFLYVDDLVAATLDLVALDPAALGRELPATINVGTGEGSSITEVLAAVGAATGRTVATAPGPHALTDTGDLVVDVSLLRGLTGFEPRGLAAGIRLMAREIAASGGSPERP</sequence>
<dbReference type="SUPFAM" id="SSF51735">
    <property type="entry name" value="NAD(P)-binding Rossmann-fold domains"/>
    <property type="match status" value="1"/>
</dbReference>
<accession>A0A561SG64</accession>
<gene>
    <name evidence="2" type="ORF">FHX73_15424</name>
</gene>
<evidence type="ECO:0000313" key="2">
    <source>
        <dbReference type="EMBL" id="TWF73797.1"/>
    </source>
</evidence>
<proteinExistence type="predicted"/>
<dbReference type="InterPro" id="IPR050177">
    <property type="entry name" value="Lipid_A_modif_metabolic_enz"/>
</dbReference>